<keyword evidence="1" id="KW-0723">Serine/threonine-protein kinase</keyword>
<dbReference type="EMBL" id="OVEO01000003">
    <property type="protein sequence ID" value="SPQ95220.1"/>
    <property type="molecule type" value="Genomic_DNA"/>
</dbReference>
<dbReference type="AlphaFoldDB" id="A0A0G4ISI2"/>
<keyword evidence="4" id="KW-0418">Kinase</keyword>
<dbReference type="GO" id="GO:0004674">
    <property type="term" value="F:protein serine/threonine kinase activity"/>
    <property type="evidence" value="ECO:0007669"/>
    <property type="project" value="UniProtKB-KW"/>
</dbReference>
<name>A0A0G4ISI2_PLABS</name>
<gene>
    <name evidence="9" type="ORF">PBRA_006324</name>
    <name evidence="10" type="ORF">PLBR_LOCUS2435</name>
</gene>
<evidence type="ECO:0000256" key="3">
    <source>
        <dbReference type="ARBA" id="ARBA00022741"/>
    </source>
</evidence>
<evidence type="ECO:0000313" key="10">
    <source>
        <dbReference type="EMBL" id="SPQ95220.1"/>
    </source>
</evidence>
<dbReference type="Pfam" id="PF00069">
    <property type="entry name" value="Pkinase"/>
    <property type="match status" value="2"/>
</dbReference>
<evidence type="ECO:0000256" key="1">
    <source>
        <dbReference type="ARBA" id="ARBA00022527"/>
    </source>
</evidence>
<dbReference type="Gene3D" id="3.30.200.20">
    <property type="entry name" value="Phosphorylase Kinase, domain 1"/>
    <property type="match status" value="2"/>
</dbReference>
<dbReference type="Gene3D" id="1.10.510.10">
    <property type="entry name" value="Transferase(Phosphotransferase) domain 1"/>
    <property type="match status" value="2"/>
</dbReference>
<dbReference type="STRING" id="37360.A0A0G4ISI2"/>
<evidence type="ECO:0000313" key="12">
    <source>
        <dbReference type="Proteomes" id="UP000290189"/>
    </source>
</evidence>
<feature type="chain" id="PRO_5035990741" description="Protein kinase domain-containing protein" evidence="7">
    <location>
        <begin position="21"/>
        <end position="693"/>
    </location>
</feature>
<dbReference type="EMBL" id="CDSF01000083">
    <property type="protein sequence ID" value="CEO98210.1"/>
    <property type="molecule type" value="Genomic_DNA"/>
</dbReference>
<dbReference type="OrthoDB" id="266718at2759"/>
<evidence type="ECO:0000259" key="8">
    <source>
        <dbReference type="PROSITE" id="PS50011"/>
    </source>
</evidence>
<dbReference type="GO" id="GO:0005524">
    <property type="term" value="F:ATP binding"/>
    <property type="evidence" value="ECO:0007669"/>
    <property type="project" value="UniProtKB-KW"/>
</dbReference>
<keyword evidence="11" id="KW-1185">Reference proteome</keyword>
<keyword evidence="7" id="KW-0732">Signal</keyword>
<organism evidence="9 11">
    <name type="scientific">Plasmodiophora brassicae</name>
    <name type="common">Clubroot disease agent</name>
    <dbReference type="NCBI Taxonomy" id="37360"/>
    <lineage>
        <taxon>Eukaryota</taxon>
        <taxon>Sar</taxon>
        <taxon>Rhizaria</taxon>
        <taxon>Endomyxa</taxon>
        <taxon>Phytomyxea</taxon>
        <taxon>Plasmodiophorida</taxon>
        <taxon>Plasmodiophoridae</taxon>
        <taxon>Plasmodiophora</taxon>
    </lineage>
</organism>
<evidence type="ECO:0000256" key="6">
    <source>
        <dbReference type="SAM" id="MobiDB-lite"/>
    </source>
</evidence>
<keyword evidence="10" id="KW-0496">Mitochondrion</keyword>
<dbReference type="PROSITE" id="PS00108">
    <property type="entry name" value="PROTEIN_KINASE_ST"/>
    <property type="match status" value="1"/>
</dbReference>
<feature type="region of interest" description="Disordered" evidence="6">
    <location>
        <begin position="642"/>
        <end position="676"/>
    </location>
</feature>
<dbReference type="InterPro" id="IPR000719">
    <property type="entry name" value="Prot_kinase_dom"/>
</dbReference>
<evidence type="ECO:0000313" key="9">
    <source>
        <dbReference type="EMBL" id="CEO98210.1"/>
    </source>
</evidence>
<evidence type="ECO:0000256" key="5">
    <source>
        <dbReference type="ARBA" id="ARBA00022840"/>
    </source>
</evidence>
<geneLocation type="mitochondrion" evidence="10"/>
<feature type="domain" description="Protein kinase" evidence="8">
    <location>
        <begin position="49"/>
        <end position="318"/>
    </location>
</feature>
<accession>A0A0G4ISI2</accession>
<dbReference type="InterPro" id="IPR008271">
    <property type="entry name" value="Ser/Thr_kinase_AS"/>
</dbReference>
<dbReference type="PROSITE" id="PS50011">
    <property type="entry name" value="PROTEIN_KINASE_DOM"/>
    <property type="match status" value="2"/>
</dbReference>
<sequence>MTSPWAVLCTVVAAVGIVAGAGQYSIQEVKTHLLKANIRKLPDPVEDQFVFVRVLADAHTKVDLVRPATRRDGVQNLALKSIKLEKLRNRYMLKGFIQEVQLMLYVDNPFVLKALKAFHDDTNAYILMEAATYGDLGKAISDPQFRRRVEAGTAEEIVKFYIAGIILGLKYLHSHHIAHRDIKPDNILIRSNGYPVIADLGFAHQFHGDVEEVQEDWRLGTRGFAAPELEKKEMHGVGVDWWSLGMVLYELYTLDYYDGTSLDFSVTTRTTLTAHVPPYPTALIYALLNPDPKVRLGMPPVARDYNSTAEEIMDFPWFAGFDWHALDSCSMPARFRPGDETTMTYTVVEEIEPYPAGHRFSKACKIQVVKDIEGDDGHIVPEGVQKIMPSTMRAYANVEADVHKAMVPHPFIVRYLTQTDERSGMISMFLEWCRGGSLLTDVIGNFGYRRLLTHDSKGILMTVVRFYAASLVLSVGHLHEYGIMHCDLKPGHILLDDRGFIRLTDFSRAVVGVKFSADPPLLKGRREWKYTSPEMFNAVPKGHYGPECDWWAVGCILYEMLTLNQYDRIANPISGLTGITDRNADDLVRKLLNPDRSKRLGVFRGGVLSPLDEIMAHPFFDCYDWDELRLMHLTPPSFDLHAGASSRKPRASSFTEDRIAEKRERRSNSKLSSSLPDNFPIALHFKHLEEADA</sequence>
<evidence type="ECO:0000256" key="4">
    <source>
        <dbReference type="ARBA" id="ARBA00022777"/>
    </source>
</evidence>
<evidence type="ECO:0000313" key="11">
    <source>
        <dbReference type="Proteomes" id="UP000039324"/>
    </source>
</evidence>
<feature type="signal peptide" evidence="7">
    <location>
        <begin position="1"/>
        <end position="20"/>
    </location>
</feature>
<reference evidence="9 11" key="1">
    <citation type="submission" date="2015-02" db="EMBL/GenBank/DDBJ databases">
        <authorList>
            <person name="Chooi Y.-H."/>
        </authorList>
    </citation>
    <scope>NUCLEOTIDE SEQUENCE [LARGE SCALE GENOMIC DNA]</scope>
    <source>
        <strain evidence="9">E3</strain>
    </source>
</reference>
<feature type="domain" description="Protein kinase" evidence="8">
    <location>
        <begin position="345"/>
        <end position="620"/>
    </location>
</feature>
<feature type="compositionally biased region" description="Basic and acidic residues" evidence="6">
    <location>
        <begin position="655"/>
        <end position="667"/>
    </location>
</feature>
<dbReference type="Proteomes" id="UP000039324">
    <property type="component" value="Unassembled WGS sequence"/>
</dbReference>
<reference evidence="10 12" key="2">
    <citation type="submission" date="2018-03" db="EMBL/GenBank/DDBJ databases">
        <authorList>
            <person name="Fogelqvist J."/>
        </authorList>
    </citation>
    <scope>NUCLEOTIDE SEQUENCE [LARGE SCALE GENOMIC DNA]</scope>
</reference>
<protein>
    <recommendedName>
        <fullName evidence="8">Protein kinase domain-containing protein</fullName>
    </recommendedName>
</protein>
<keyword evidence="2" id="KW-0808">Transferase</keyword>
<keyword evidence="5" id="KW-0067">ATP-binding</keyword>
<dbReference type="Proteomes" id="UP000290189">
    <property type="component" value="Unassembled WGS sequence"/>
</dbReference>
<dbReference type="InterPro" id="IPR011009">
    <property type="entry name" value="Kinase-like_dom_sf"/>
</dbReference>
<dbReference type="SUPFAM" id="SSF56112">
    <property type="entry name" value="Protein kinase-like (PK-like)"/>
    <property type="match status" value="2"/>
</dbReference>
<dbReference type="SMART" id="SM00220">
    <property type="entry name" value="S_TKc"/>
    <property type="match status" value="2"/>
</dbReference>
<proteinExistence type="predicted"/>
<evidence type="ECO:0000256" key="7">
    <source>
        <dbReference type="SAM" id="SignalP"/>
    </source>
</evidence>
<dbReference type="PANTHER" id="PTHR24351">
    <property type="entry name" value="RIBOSOMAL PROTEIN S6 KINASE"/>
    <property type="match status" value="1"/>
</dbReference>
<keyword evidence="3" id="KW-0547">Nucleotide-binding</keyword>
<evidence type="ECO:0000256" key="2">
    <source>
        <dbReference type="ARBA" id="ARBA00022679"/>
    </source>
</evidence>